<dbReference type="AlphaFoldDB" id="A0A413RDJ9"/>
<name>A0A413RDJ9_9FIRM</name>
<evidence type="ECO:0000313" key="2">
    <source>
        <dbReference type="EMBL" id="RHA20853.1"/>
    </source>
</evidence>
<feature type="signal peptide" evidence="1">
    <location>
        <begin position="1"/>
        <end position="24"/>
    </location>
</feature>
<reference evidence="2 3" key="1">
    <citation type="submission" date="2018-08" db="EMBL/GenBank/DDBJ databases">
        <title>A genome reference for cultivated species of the human gut microbiota.</title>
        <authorList>
            <person name="Zou Y."/>
            <person name="Xue W."/>
            <person name="Luo G."/>
        </authorList>
    </citation>
    <scope>NUCLEOTIDE SEQUENCE [LARGE SCALE GENOMIC DNA]</scope>
    <source>
        <strain evidence="2 3">AM44-11BH</strain>
    </source>
</reference>
<dbReference type="RefSeq" id="WP_117969334.1">
    <property type="nucleotide sequence ID" value="NZ_QSFD01000001.1"/>
</dbReference>
<feature type="chain" id="PRO_5039692862" evidence="1">
    <location>
        <begin position="25"/>
        <end position="353"/>
    </location>
</feature>
<dbReference type="Proteomes" id="UP000284779">
    <property type="component" value="Unassembled WGS sequence"/>
</dbReference>
<accession>A0A413RDJ9</accession>
<keyword evidence="3" id="KW-1185">Reference proteome</keyword>
<protein>
    <submittedName>
        <fullName evidence="2">Uncharacterized protein</fullName>
    </submittedName>
</protein>
<evidence type="ECO:0000256" key="1">
    <source>
        <dbReference type="SAM" id="SignalP"/>
    </source>
</evidence>
<gene>
    <name evidence="2" type="ORF">DW944_01405</name>
</gene>
<organism evidence="2 3">
    <name type="scientific">Eubacterium ventriosum</name>
    <dbReference type="NCBI Taxonomy" id="39496"/>
    <lineage>
        <taxon>Bacteria</taxon>
        <taxon>Bacillati</taxon>
        <taxon>Bacillota</taxon>
        <taxon>Clostridia</taxon>
        <taxon>Eubacteriales</taxon>
        <taxon>Eubacteriaceae</taxon>
        <taxon>Eubacterium</taxon>
    </lineage>
</organism>
<comment type="caution">
    <text evidence="2">The sequence shown here is derived from an EMBL/GenBank/DDBJ whole genome shotgun (WGS) entry which is preliminary data.</text>
</comment>
<keyword evidence="1" id="KW-0732">Signal</keyword>
<dbReference type="EMBL" id="QSFD01000001">
    <property type="protein sequence ID" value="RHA20853.1"/>
    <property type="molecule type" value="Genomic_DNA"/>
</dbReference>
<evidence type="ECO:0000313" key="3">
    <source>
        <dbReference type="Proteomes" id="UP000284779"/>
    </source>
</evidence>
<sequence length="353" mass="40650">MFCFKTKKALALCLCAITLSTCFTGCKANKSEQKTTTNNTSEKFTVSGDNLSLDTTIEKVPDSIDEVVVKPYKIDVEKTKDIFLDKAEKVSYDVPDNTKEYYQDKEGNQIRIDNKEGLYFTTEFYWNLMNCVRLDPRDEKYNGDKFLKDTDLDFMSREEALNVLLDKLELLGIQLGDIEFSCYGLEHNTLEEEEYAEDVEGQEDKSVYKDKWTKDDDCYYFVIRQKKNGIVEYHKYGGIMKNYEDCNSSIQAVVSKRGLESLDMECALKIENTGKKVKIIQPQAVLDIVSNKYGKIIGTEKYTINSFNLCYMSDLFNDNKVTPIYQCHMLEESDEGTRVEQLLINAETGEEVQ</sequence>
<proteinExistence type="predicted"/>